<dbReference type="InterPro" id="IPR036286">
    <property type="entry name" value="LexA/Signal_pep-like_sf"/>
</dbReference>
<feature type="domain" description="Peptidase S24/S26A/S26B/S26C" evidence="4">
    <location>
        <begin position="59"/>
        <end position="177"/>
    </location>
</feature>
<dbReference type="Gene3D" id="2.10.109.10">
    <property type="entry name" value="Umud Fragment, subunit A"/>
    <property type="match status" value="1"/>
</dbReference>
<dbReference type="PANTHER" id="PTHR40661">
    <property type="match status" value="1"/>
</dbReference>
<dbReference type="InterPro" id="IPR039418">
    <property type="entry name" value="LexA-like"/>
</dbReference>
<dbReference type="PANTHER" id="PTHR40661:SF2">
    <property type="entry name" value="HTH-TYPE TRANSCRIPTIONAL REGULATOR PRTR"/>
    <property type="match status" value="1"/>
</dbReference>
<evidence type="ECO:0000313" key="5">
    <source>
        <dbReference type="EMBL" id="QIE91024.1"/>
    </source>
</evidence>
<evidence type="ECO:0000259" key="4">
    <source>
        <dbReference type="Pfam" id="PF00717"/>
    </source>
</evidence>
<dbReference type="EMBL" id="CP049140">
    <property type="protein sequence ID" value="QIE91024.1"/>
    <property type="molecule type" value="Genomic_DNA"/>
</dbReference>
<dbReference type="Proteomes" id="UP000501063">
    <property type="component" value="Chromosome"/>
</dbReference>
<accession>A0A6G6J700</accession>
<evidence type="ECO:0000256" key="3">
    <source>
        <dbReference type="ARBA" id="ARBA00023163"/>
    </source>
</evidence>
<dbReference type="Pfam" id="PF00717">
    <property type="entry name" value="Peptidase_S24"/>
    <property type="match status" value="1"/>
</dbReference>
<dbReference type="CDD" id="cd06529">
    <property type="entry name" value="S24_LexA-like"/>
    <property type="match status" value="1"/>
</dbReference>
<proteinExistence type="predicted"/>
<keyword evidence="3" id="KW-0804">Transcription</keyword>
<gene>
    <name evidence="5" type="ORF">G5B91_25735</name>
</gene>
<dbReference type="SUPFAM" id="SSF51306">
    <property type="entry name" value="LexA/Signal peptidase"/>
    <property type="match status" value="1"/>
</dbReference>
<evidence type="ECO:0000256" key="1">
    <source>
        <dbReference type="ARBA" id="ARBA00023015"/>
    </source>
</evidence>
<dbReference type="KEGG" id="pnt:G5B91_25735"/>
<dbReference type="GO" id="GO:0003677">
    <property type="term" value="F:DNA binding"/>
    <property type="evidence" value="ECO:0007669"/>
    <property type="project" value="UniProtKB-KW"/>
</dbReference>
<sequence length="183" mass="20510">MPINTTVLELTDSGGIREVPALIPAVTPNAEYVGMISVWDDDTPVEEDEVEVPFLREVELAAGSGKTYIEETSRWKLRFGKYTLRRKGVQPENAVCVVVRGNSMEPILPDGSTVGVDRGATNIVDGKVYALKDNGMLRVKTLYRLPGGMVRLRSYNRDEYSDEDRELESIEIIGRVFWSSVLW</sequence>
<dbReference type="AlphaFoldDB" id="A0A6G6J700"/>
<dbReference type="InterPro" id="IPR015927">
    <property type="entry name" value="Peptidase_S24_S26A/B/C"/>
</dbReference>
<keyword evidence="2" id="KW-0238">DNA-binding</keyword>
<evidence type="ECO:0000313" key="6">
    <source>
        <dbReference type="Proteomes" id="UP000501063"/>
    </source>
</evidence>
<keyword evidence="1" id="KW-0805">Transcription regulation</keyword>
<reference evidence="5 6" key="1">
    <citation type="submission" date="2020-02" db="EMBL/GenBank/DDBJ databases">
        <title>Integrative conjugative elements (ICEs) and plasmids drive adaptation of Pseudomonas nitroreducens strain HBP1 to wastewater environment.</title>
        <authorList>
            <person name="Sentchilo V."/>
            <person name="Carraro N."/>
            <person name="Bertelli C."/>
            <person name="van der Meer J.R."/>
        </authorList>
    </citation>
    <scope>NUCLEOTIDE SEQUENCE [LARGE SCALE GENOMIC DNA]</scope>
    <source>
        <strain evidence="5 6">HBP1</strain>
    </source>
</reference>
<name>A0A6G6J700_PSENT</name>
<evidence type="ECO:0000256" key="2">
    <source>
        <dbReference type="ARBA" id="ARBA00023125"/>
    </source>
</evidence>
<organism evidence="5 6">
    <name type="scientific">Pseudomonas nitroreducens</name>
    <dbReference type="NCBI Taxonomy" id="46680"/>
    <lineage>
        <taxon>Bacteria</taxon>
        <taxon>Pseudomonadati</taxon>
        <taxon>Pseudomonadota</taxon>
        <taxon>Gammaproteobacteria</taxon>
        <taxon>Pseudomonadales</taxon>
        <taxon>Pseudomonadaceae</taxon>
        <taxon>Pseudomonas</taxon>
    </lineage>
</organism>
<protein>
    <submittedName>
        <fullName evidence="5">Helix-turn-helix transcriptional regulator</fullName>
    </submittedName>
</protein>